<dbReference type="Pfam" id="PF00700">
    <property type="entry name" value="Flagellin_C"/>
    <property type="match status" value="1"/>
</dbReference>
<keyword evidence="2 3" id="KW-0975">Bacterial flagellum</keyword>
<dbReference type="OrthoDB" id="7312911at2"/>
<comment type="subcellular location">
    <subcellularLocation>
        <location evidence="3">Secreted</location>
    </subcellularLocation>
    <subcellularLocation>
        <location evidence="3">Bacterial flagellum</location>
    </subcellularLocation>
</comment>
<dbReference type="GO" id="GO:0005576">
    <property type="term" value="C:extracellular region"/>
    <property type="evidence" value="ECO:0007669"/>
    <property type="project" value="UniProtKB-SubCell"/>
</dbReference>
<keyword evidence="7" id="KW-1185">Reference proteome</keyword>
<reference evidence="6 7" key="1">
    <citation type="journal article" date="2014" name="Genome Announc.">
        <title>Complete Genome Sequence of Hyphomicrobium nitrativorans Strain NL23, a Denitrifying Bacterium Isolated from Biofilm of a Methanol-Fed Denitrification System Treating Seawater at the Montreal Biodome.</title>
        <authorList>
            <person name="Martineau C."/>
            <person name="Villeneuve C."/>
            <person name="Mauffrey F."/>
            <person name="Villemur R."/>
        </authorList>
    </citation>
    <scope>NUCLEOTIDE SEQUENCE [LARGE SCALE GENOMIC DNA]</scope>
    <source>
        <strain evidence="6">NL23</strain>
    </source>
</reference>
<feature type="domain" description="Flagellin N-terminal" evidence="4">
    <location>
        <begin position="6"/>
        <end position="140"/>
    </location>
</feature>
<feature type="domain" description="Flagellin C-terminal" evidence="5">
    <location>
        <begin position="257"/>
        <end position="339"/>
    </location>
</feature>
<keyword evidence="6" id="KW-0282">Flagellum</keyword>
<dbReference type="STRING" id="1029756.W911_03940"/>
<sequence length="339" mass="36507">MKTTPVSTMGLINATRESRMNLQFKIAEAQKEANSGRYADVGLSIGYLAERTLSLRNEMDRLKTFKDTNSVAASRLELSQVQLNAMADAASKFVQTLQAARASPSNSGVAVTDAKAKLTSLTASLNTAVNGAYIFSGVNTDVRPMTDYPGSATQTNLALTFDAMGAPENITAADMKAFLDGAFNDMFMDDSNWSDLSDASDRNITSRITNNERIATATNSNEEPFRLLTSAYAMIADLPLNELSEAAYITVIDTAMALVGQAEGGLTAIRASLGTSQERIKSANDRMDVQIGLLNEHIVAIEGVDPYEAQVKVNTLLTQLETAYALTAKLQNLSLLKYI</sequence>
<dbReference type="GO" id="GO:0005198">
    <property type="term" value="F:structural molecule activity"/>
    <property type="evidence" value="ECO:0007669"/>
    <property type="project" value="UniProtKB-UniRule"/>
</dbReference>
<dbReference type="SUPFAM" id="SSF64518">
    <property type="entry name" value="Phase 1 flagellin"/>
    <property type="match status" value="1"/>
</dbReference>
<name>V5SAF9_9HYPH</name>
<dbReference type="AlphaFoldDB" id="V5SAF9"/>
<dbReference type="KEGG" id="hni:W911_03940"/>
<dbReference type="Gene3D" id="1.20.1330.10">
    <property type="entry name" value="f41 fragment of flagellin, N-terminal domain"/>
    <property type="match status" value="1"/>
</dbReference>
<dbReference type="PANTHER" id="PTHR42792">
    <property type="entry name" value="FLAGELLIN"/>
    <property type="match status" value="1"/>
</dbReference>
<dbReference type="PATRIC" id="fig|1029756.8.peg.825"/>
<keyword evidence="3" id="KW-0964">Secreted</keyword>
<dbReference type="InterPro" id="IPR001492">
    <property type="entry name" value="Flagellin"/>
</dbReference>
<organism evidence="6 7">
    <name type="scientific">Hyphomicrobium nitrativorans NL23</name>
    <dbReference type="NCBI Taxonomy" id="1029756"/>
    <lineage>
        <taxon>Bacteria</taxon>
        <taxon>Pseudomonadati</taxon>
        <taxon>Pseudomonadota</taxon>
        <taxon>Alphaproteobacteria</taxon>
        <taxon>Hyphomicrobiales</taxon>
        <taxon>Hyphomicrobiaceae</taxon>
        <taxon>Hyphomicrobium</taxon>
    </lineage>
</organism>
<dbReference type="RefSeq" id="WP_023786198.1">
    <property type="nucleotide sequence ID" value="NC_022997.1"/>
</dbReference>
<accession>V5SAF9</accession>
<dbReference type="PANTHER" id="PTHR42792:SF1">
    <property type="entry name" value="FLAGELLAR HOOK-ASSOCIATED PROTEIN 3"/>
    <property type="match status" value="1"/>
</dbReference>
<evidence type="ECO:0000259" key="5">
    <source>
        <dbReference type="Pfam" id="PF00700"/>
    </source>
</evidence>
<dbReference type="Proteomes" id="UP000018542">
    <property type="component" value="Chromosome"/>
</dbReference>
<dbReference type="EMBL" id="CP006912">
    <property type="protein sequence ID" value="AHB47746.1"/>
    <property type="molecule type" value="Genomic_DNA"/>
</dbReference>
<proteinExistence type="inferred from homology"/>
<keyword evidence="6" id="KW-0966">Cell projection</keyword>
<gene>
    <name evidence="6" type="primary">flgL</name>
    <name evidence="6" type="ORF">W911_03940</name>
</gene>
<evidence type="ECO:0000313" key="7">
    <source>
        <dbReference type="Proteomes" id="UP000018542"/>
    </source>
</evidence>
<keyword evidence="6" id="KW-0969">Cilium</keyword>
<comment type="similarity">
    <text evidence="1 3">Belongs to the bacterial flagellin family.</text>
</comment>
<evidence type="ECO:0000256" key="3">
    <source>
        <dbReference type="RuleBase" id="RU362073"/>
    </source>
</evidence>
<comment type="function">
    <text evidence="3">Flagellin is the subunit protein which polymerizes to form the filaments of bacterial flagella.</text>
</comment>
<dbReference type="NCBIfam" id="NF004669">
    <property type="entry name" value="PRK06008.1"/>
    <property type="match status" value="1"/>
</dbReference>
<protein>
    <recommendedName>
        <fullName evidence="3">Flagellin</fullName>
    </recommendedName>
</protein>
<evidence type="ECO:0000259" key="4">
    <source>
        <dbReference type="Pfam" id="PF00669"/>
    </source>
</evidence>
<dbReference type="InterPro" id="IPR046358">
    <property type="entry name" value="Flagellin_C"/>
</dbReference>
<dbReference type="HOGENOM" id="CLU_066395_0_0_5"/>
<dbReference type="InterPro" id="IPR001029">
    <property type="entry name" value="Flagellin_N"/>
</dbReference>
<evidence type="ECO:0000313" key="6">
    <source>
        <dbReference type="EMBL" id="AHB47746.1"/>
    </source>
</evidence>
<dbReference type="Pfam" id="PF00669">
    <property type="entry name" value="Flagellin_N"/>
    <property type="match status" value="1"/>
</dbReference>
<evidence type="ECO:0000256" key="1">
    <source>
        <dbReference type="ARBA" id="ARBA00005709"/>
    </source>
</evidence>
<dbReference type="GO" id="GO:0009288">
    <property type="term" value="C:bacterial-type flagellum"/>
    <property type="evidence" value="ECO:0007669"/>
    <property type="project" value="UniProtKB-SubCell"/>
</dbReference>
<evidence type="ECO:0000256" key="2">
    <source>
        <dbReference type="ARBA" id="ARBA00023143"/>
    </source>
</evidence>